<reference evidence="3" key="1">
    <citation type="submission" date="2017-06" db="EMBL/GenBank/DDBJ databases">
        <title>Genome analysis of Fimbriiglobus ruber SP5, the first member of the order Planctomycetales with confirmed chitinolytic capability.</title>
        <authorList>
            <person name="Ravin N.V."/>
            <person name="Rakitin A.L."/>
            <person name="Ivanova A.A."/>
            <person name="Beletsky A.V."/>
            <person name="Kulichevskaya I.S."/>
            <person name="Mardanov A.V."/>
            <person name="Dedysh S.N."/>
        </authorList>
    </citation>
    <scope>NUCLEOTIDE SEQUENCE [LARGE SCALE GENOMIC DNA]</scope>
    <source>
        <strain evidence="3">SP5</strain>
    </source>
</reference>
<evidence type="ECO:0000313" key="3">
    <source>
        <dbReference type="Proteomes" id="UP000214646"/>
    </source>
</evidence>
<dbReference type="Proteomes" id="UP000214646">
    <property type="component" value="Unassembled WGS sequence"/>
</dbReference>
<evidence type="ECO:0000313" key="2">
    <source>
        <dbReference type="EMBL" id="OWK40961.1"/>
    </source>
</evidence>
<feature type="region of interest" description="Disordered" evidence="1">
    <location>
        <begin position="31"/>
        <end position="58"/>
    </location>
</feature>
<sequence>MKDRRSLVAGLNSGGVDRAVEKDFVFAGNKAAPSSAPHAAAPETRDGKGSSGNAIGRAPLTTRIRTDFSAALKRASLQRQLDGVFPNTLQDILEEALEPWLRSNGYLN</sequence>
<feature type="compositionally biased region" description="Low complexity" evidence="1">
    <location>
        <begin position="31"/>
        <end position="42"/>
    </location>
</feature>
<keyword evidence="3" id="KW-1185">Reference proteome</keyword>
<proteinExistence type="predicted"/>
<evidence type="ECO:0000256" key="1">
    <source>
        <dbReference type="SAM" id="MobiDB-lite"/>
    </source>
</evidence>
<accession>A0A225DHL1</accession>
<protein>
    <submittedName>
        <fullName evidence="2">Uncharacterized protein</fullName>
    </submittedName>
</protein>
<gene>
    <name evidence="2" type="ORF">FRUB_04853</name>
</gene>
<name>A0A225DHL1_9BACT</name>
<dbReference type="AlphaFoldDB" id="A0A225DHL1"/>
<dbReference type="EMBL" id="NIDE01000007">
    <property type="protein sequence ID" value="OWK40961.1"/>
    <property type="molecule type" value="Genomic_DNA"/>
</dbReference>
<organism evidence="2 3">
    <name type="scientific">Fimbriiglobus ruber</name>
    <dbReference type="NCBI Taxonomy" id="1908690"/>
    <lineage>
        <taxon>Bacteria</taxon>
        <taxon>Pseudomonadati</taxon>
        <taxon>Planctomycetota</taxon>
        <taxon>Planctomycetia</taxon>
        <taxon>Gemmatales</taxon>
        <taxon>Gemmataceae</taxon>
        <taxon>Fimbriiglobus</taxon>
    </lineage>
</organism>
<comment type="caution">
    <text evidence="2">The sequence shown here is derived from an EMBL/GenBank/DDBJ whole genome shotgun (WGS) entry which is preliminary data.</text>
</comment>